<gene>
    <name evidence="3" type="ORF">K460DRAFT_257534</name>
</gene>
<dbReference type="InterPro" id="IPR010730">
    <property type="entry name" value="HET"/>
</dbReference>
<evidence type="ECO:0000259" key="1">
    <source>
        <dbReference type="Pfam" id="PF06985"/>
    </source>
</evidence>
<dbReference type="GeneID" id="63844681"/>
<sequence>MRLLNRKTGKLEYFPDRPYPRYAILSHTWGPTGTEITFRDMEEGRESSKQESYEKLKNTCAQAEADDIDYVWIDNFCIDKESSAELSESINSMFIWYQEAETCYAFMADVPTGEDPQTSKLFARSKWFKRGWTLQELIAPKTVIFYSQGWAQLGTRSVLAGVISNITRIDEGILTGLRDLRYVSVAKRMSWASTRVTTRQEDIAYCLMGLFNVNMAMLYGEGGERAFRRLQEEIMKDSDDETLFAWTSTEEPQPELQGLLAKSPKDFRNSSGYIPDYDRGARVPHSTTSRGLCITLGMQRLHGDV</sequence>
<evidence type="ECO:0000259" key="2">
    <source>
        <dbReference type="Pfam" id="PF26640"/>
    </source>
</evidence>
<dbReference type="Pfam" id="PF06985">
    <property type="entry name" value="HET"/>
    <property type="match status" value="1"/>
</dbReference>
<protein>
    <submittedName>
        <fullName evidence="3">HET-domain-containing protein</fullName>
    </submittedName>
</protein>
<dbReference type="PANTHER" id="PTHR10622:SF10">
    <property type="entry name" value="HET DOMAIN-CONTAINING PROTEIN"/>
    <property type="match status" value="1"/>
</dbReference>
<feature type="domain" description="DUF8212" evidence="2">
    <location>
        <begin position="225"/>
        <end position="259"/>
    </location>
</feature>
<reference evidence="3" key="1">
    <citation type="submission" date="2020-01" db="EMBL/GenBank/DDBJ databases">
        <authorList>
            <consortium name="DOE Joint Genome Institute"/>
            <person name="Haridas S."/>
            <person name="Albert R."/>
            <person name="Binder M."/>
            <person name="Bloem J."/>
            <person name="Labutti K."/>
            <person name="Salamov A."/>
            <person name="Andreopoulos B."/>
            <person name="Baker S.E."/>
            <person name="Barry K."/>
            <person name="Bills G."/>
            <person name="Bluhm B.H."/>
            <person name="Cannon C."/>
            <person name="Castanera R."/>
            <person name="Culley D.E."/>
            <person name="Daum C."/>
            <person name="Ezra D."/>
            <person name="Gonzalez J.B."/>
            <person name="Henrissat B."/>
            <person name="Kuo A."/>
            <person name="Liang C."/>
            <person name="Lipzen A."/>
            <person name="Lutzoni F."/>
            <person name="Magnuson J."/>
            <person name="Mondo S."/>
            <person name="Nolan M."/>
            <person name="Ohm R."/>
            <person name="Pangilinan J."/>
            <person name="Park H.-J."/>
            <person name="Ramirez L."/>
            <person name="Alfaro M."/>
            <person name="Sun H."/>
            <person name="Tritt A."/>
            <person name="Yoshinaga Y."/>
            <person name="Zwiers L.-H."/>
            <person name="Turgeon B.G."/>
            <person name="Goodwin S.B."/>
            <person name="Spatafora J.W."/>
            <person name="Crous P.W."/>
            <person name="Grigoriev I.V."/>
        </authorList>
    </citation>
    <scope>NUCLEOTIDE SEQUENCE</scope>
    <source>
        <strain evidence="3">CBS 394.84</strain>
    </source>
</reference>
<dbReference type="OrthoDB" id="20872at2759"/>
<evidence type="ECO:0000313" key="4">
    <source>
        <dbReference type="Proteomes" id="UP000800039"/>
    </source>
</evidence>
<accession>A0A9P4LBG0</accession>
<proteinExistence type="predicted"/>
<dbReference type="Pfam" id="PF26640">
    <property type="entry name" value="DUF8212"/>
    <property type="match status" value="1"/>
</dbReference>
<evidence type="ECO:0000313" key="3">
    <source>
        <dbReference type="EMBL" id="KAF1849020.1"/>
    </source>
</evidence>
<dbReference type="AlphaFoldDB" id="A0A9P4LBG0"/>
<keyword evidence="4" id="KW-1185">Reference proteome</keyword>
<feature type="domain" description="Heterokaryon incompatibility" evidence="1">
    <location>
        <begin position="22"/>
        <end position="109"/>
    </location>
</feature>
<dbReference type="InterPro" id="IPR058525">
    <property type="entry name" value="DUF8212"/>
</dbReference>
<dbReference type="PANTHER" id="PTHR10622">
    <property type="entry name" value="HET DOMAIN-CONTAINING PROTEIN"/>
    <property type="match status" value="1"/>
</dbReference>
<comment type="caution">
    <text evidence="3">The sequence shown here is derived from an EMBL/GenBank/DDBJ whole genome shotgun (WGS) entry which is preliminary data.</text>
</comment>
<dbReference type="RefSeq" id="XP_040791583.1">
    <property type="nucleotide sequence ID" value="XM_040927428.1"/>
</dbReference>
<organism evidence="3 4">
    <name type="scientific">Cucurbitaria berberidis CBS 394.84</name>
    <dbReference type="NCBI Taxonomy" id="1168544"/>
    <lineage>
        <taxon>Eukaryota</taxon>
        <taxon>Fungi</taxon>
        <taxon>Dikarya</taxon>
        <taxon>Ascomycota</taxon>
        <taxon>Pezizomycotina</taxon>
        <taxon>Dothideomycetes</taxon>
        <taxon>Pleosporomycetidae</taxon>
        <taxon>Pleosporales</taxon>
        <taxon>Pleosporineae</taxon>
        <taxon>Cucurbitariaceae</taxon>
        <taxon>Cucurbitaria</taxon>
    </lineage>
</organism>
<feature type="non-terminal residue" evidence="3">
    <location>
        <position position="305"/>
    </location>
</feature>
<name>A0A9P4LBG0_9PLEO</name>
<dbReference type="EMBL" id="ML976615">
    <property type="protein sequence ID" value="KAF1849020.1"/>
    <property type="molecule type" value="Genomic_DNA"/>
</dbReference>
<dbReference type="Proteomes" id="UP000800039">
    <property type="component" value="Unassembled WGS sequence"/>
</dbReference>